<dbReference type="SMART" id="SM00184">
    <property type="entry name" value="RING"/>
    <property type="match status" value="3"/>
</dbReference>
<dbReference type="eggNOG" id="KOG1812">
    <property type="taxonomic scope" value="Eukaryota"/>
</dbReference>
<feature type="compositionally biased region" description="Low complexity" evidence="13">
    <location>
        <begin position="446"/>
        <end position="465"/>
    </location>
</feature>
<keyword evidence="17" id="KW-1185">Reference proteome</keyword>
<dbReference type="FunFam" id="1.20.120.1750:FF:000018">
    <property type="entry name" value="RBR-type E3 ubiquitin transferase"/>
    <property type="match status" value="1"/>
</dbReference>
<feature type="domain" description="RING-type" evidence="14">
    <location>
        <begin position="118"/>
        <end position="163"/>
    </location>
</feature>
<evidence type="ECO:0000256" key="4">
    <source>
        <dbReference type="ARBA" id="ARBA00005884"/>
    </source>
</evidence>
<evidence type="ECO:0000256" key="7">
    <source>
        <dbReference type="ARBA" id="ARBA00022723"/>
    </source>
</evidence>
<evidence type="ECO:0000256" key="3">
    <source>
        <dbReference type="ARBA" id="ARBA00003976"/>
    </source>
</evidence>
<dbReference type="AlphaFoldDB" id="A0A0E0IJM5"/>
<feature type="region of interest" description="Disordered" evidence="13">
    <location>
        <begin position="446"/>
        <end position="492"/>
    </location>
</feature>
<dbReference type="SMART" id="SM00647">
    <property type="entry name" value="IBR"/>
    <property type="match status" value="3"/>
</dbReference>
<dbReference type="Proteomes" id="UP000006591">
    <property type="component" value="Chromosome 9"/>
</dbReference>
<evidence type="ECO:0000256" key="11">
    <source>
        <dbReference type="ARBA" id="ARBA00022833"/>
    </source>
</evidence>
<dbReference type="CDD" id="cd22582">
    <property type="entry name" value="BRcat_RBR_unk"/>
    <property type="match status" value="2"/>
</dbReference>
<dbReference type="FunFam" id="3.30.40.10:FF:000230">
    <property type="entry name" value="RBR-type E3 ubiquitin transferase"/>
    <property type="match status" value="2"/>
</dbReference>
<dbReference type="OMA" id="RCAHSIC"/>
<comment type="function">
    <text evidence="3">Might act as an E3 ubiquitin-protein ligase, or as part of E3 complex, which accepts ubiquitin from specific E2 ubiquitin-conjugating enzymes and then transfers it to substrates.</text>
</comment>
<evidence type="ECO:0000313" key="17">
    <source>
        <dbReference type="Proteomes" id="UP000006591"/>
    </source>
</evidence>
<dbReference type="STRING" id="4536.A0A0E0IJM5"/>
<evidence type="ECO:0000256" key="9">
    <source>
        <dbReference type="ARBA" id="ARBA00022771"/>
    </source>
</evidence>
<dbReference type="PANTHER" id="PTHR11685">
    <property type="entry name" value="RBR FAMILY RING FINGER AND IBR DOMAIN-CONTAINING"/>
    <property type="match status" value="1"/>
</dbReference>
<evidence type="ECO:0000313" key="16">
    <source>
        <dbReference type="EnsemblPlants" id="ONIVA09G10140.1"/>
    </source>
</evidence>
<evidence type="ECO:0000259" key="14">
    <source>
        <dbReference type="PROSITE" id="PS50089"/>
    </source>
</evidence>
<dbReference type="InterPro" id="IPR027370">
    <property type="entry name" value="Znf-RING_euk"/>
</dbReference>
<dbReference type="PROSITE" id="PS50089">
    <property type="entry name" value="ZF_RING_2"/>
    <property type="match status" value="2"/>
</dbReference>
<dbReference type="EnsemblPlants" id="ONIVA09G10140.1">
    <property type="protein sequence ID" value="ONIVA09G10140.1"/>
    <property type="gene ID" value="ONIVA09G10140"/>
</dbReference>
<reference evidence="16" key="1">
    <citation type="submission" date="2015-04" db="UniProtKB">
        <authorList>
            <consortium name="EnsemblPlants"/>
        </authorList>
    </citation>
    <scope>IDENTIFICATION</scope>
    <source>
        <strain evidence="16">SL10</strain>
    </source>
</reference>
<dbReference type="InterPro" id="IPR001841">
    <property type="entry name" value="Znf_RING"/>
</dbReference>
<dbReference type="InterPro" id="IPR002867">
    <property type="entry name" value="IBR_dom"/>
</dbReference>
<keyword evidence="8" id="KW-0677">Repeat</keyword>
<dbReference type="EC" id="2.3.2.31" evidence="5"/>
<feature type="compositionally biased region" description="Low complexity" evidence="13">
    <location>
        <begin position="63"/>
        <end position="80"/>
    </location>
</feature>
<evidence type="ECO:0000256" key="2">
    <source>
        <dbReference type="ARBA" id="ARBA00001947"/>
    </source>
</evidence>
<evidence type="ECO:0000256" key="6">
    <source>
        <dbReference type="ARBA" id="ARBA00022679"/>
    </source>
</evidence>
<feature type="region of interest" description="Disordered" evidence="13">
    <location>
        <begin position="63"/>
        <end position="108"/>
    </location>
</feature>
<dbReference type="InterPro" id="IPR013083">
    <property type="entry name" value="Znf_RING/FYVE/PHD"/>
</dbReference>
<keyword evidence="6" id="KW-0808">Transferase</keyword>
<dbReference type="GO" id="GO:0008270">
    <property type="term" value="F:zinc ion binding"/>
    <property type="evidence" value="ECO:0007669"/>
    <property type="project" value="UniProtKB-KW"/>
</dbReference>
<accession>A0A0E0IJM5</accession>
<keyword evidence="10" id="KW-0833">Ubl conjugation pathway</keyword>
<dbReference type="Gene3D" id="3.30.40.10">
    <property type="entry name" value="Zinc/RING finger domain, C3HC4 (zinc finger)"/>
    <property type="match status" value="2"/>
</dbReference>
<dbReference type="SUPFAM" id="SSF57850">
    <property type="entry name" value="RING/U-box"/>
    <property type="match status" value="6"/>
</dbReference>
<dbReference type="InterPro" id="IPR017907">
    <property type="entry name" value="Znf_RING_CS"/>
</dbReference>
<proteinExistence type="inferred from homology"/>
<dbReference type="CDD" id="cd22584">
    <property type="entry name" value="Rcat_RBR_unk"/>
    <property type="match status" value="1"/>
</dbReference>
<dbReference type="GO" id="GO:0016567">
    <property type="term" value="P:protein ubiquitination"/>
    <property type="evidence" value="ECO:0007669"/>
    <property type="project" value="InterPro"/>
</dbReference>
<evidence type="ECO:0000256" key="13">
    <source>
        <dbReference type="SAM" id="MobiDB-lite"/>
    </source>
</evidence>
<dbReference type="PROSITE" id="PS51873">
    <property type="entry name" value="TRIAD"/>
    <property type="match status" value="2"/>
</dbReference>
<organism evidence="16">
    <name type="scientific">Oryza nivara</name>
    <name type="common">Indian wild rice</name>
    <name type="synonym">Oryza sativa f. spontanea</name>
    <dbReference type="NCBI Taxonomy" id="4536"/>
    <lineage>
        <taxon>Eukaryota</taxon>
        <taxon>Viridiplantae</taxon>
        <taxon>Streptophyta</taxon>
        <taxon>Embryophyta</taxon>
        <taxon>Tracheophyta</taxon>
        <taxon>Spermatophyta</taxon>
        <taxon>Magnoliopsida</taxon>
        <taxon>Liliopsida</taxon>
        <taxon>Poales</taxon>
        <taxon>Poaceae</taxon>
        <taxon>BOP clade</taxon>
        <taxon>Oryzoideae</taxon>
        <taxon>Oryzeae</taxon>
        <taxon>Oryzinae</taxon>
        <taxon>Oryza</taxon>
    </lineage>
</organism>
<evidence type="ECO:0000256" key="10">
    <source>
        <dbReference type="ARBA" id="ARBA00022786"/>
    </source>
</evidence>
<feature type="domain" description="RING-type" evidence="15">
    <location>
        <begin position="498"/>
        <end position="705"/>
    </location>
</feature>
<keyword evidence="11" id="KW-0862">Zinc</keyword>
<evidence type="ECO:0000256" key="8">
    <source>
        <dbReference type="ARBA" id="ARBA00022737"/>
    </source>
</evidence>
<dbReference type="GO" id="GO:0061630">
    <property type="term" value="F:ubiquitin protein ligase activity"/>
    <property type="evidence" value="ECO:0007669"/>
    <property type="project" value="UniProtKB-EC"/>
</dbReference>
<evidence type="ECO:0000256" key="5">
    <source>
        <dbReference type="ARBA" id="ARBA00012251"/>
    </source>
</evidence>
<evidence type="ECO:0000256" key="1">
    <source>
        <dbReference type="ARBA" id="ARBA00001798"/>
    </source>
</evidence>
<dbReference type="InterPro" id="IPR031127">
    <property type="entry name" value="E3_UB_ligase_RBR"/>
</dbReference>
<dbReference type="HOGENOM" id="CLU_024357_0_0_1"/>
<name>A0A0E0IJM5_ORYNI</name>
<dbReference type="InterPro" id="IPR044066">
    <property type="entry name" value="TRIAD_supradom"/>
</dbReference>
<sequence length="705" mass="77596">MENSADDAAAAAGGADVIYISSDDEDEEIRILSADPYSPEEIQIQEVILLSLDYSRAAAADADTAQSSASSSRPSAAASTFGEPSSLPDHKGKSKLLSEDGPSESTTTRRWRKRGFTCIICMDKVQASEEFLVNVCSHAFCKSCIGGYVAAKVSDNVAAIGCPDPGCEEGSVEIGQCRDIVPPELFGRWSVSLWESSMGETTKCYCPFKDCSAMLINDNGDGGDAEEIAETECPHCHRMFCASCRVPWHDGIDCKEFRKLGNDEKGKEDLMLKKLAGKKKWQRCPQCRMYVEKSAGCTFMRCRCGFFFCYNCAAPMTKLVTPNLCRVWRRWWQHSPLLSYMAIGDEMAVLPGPEGLFAAVVAALPLMHCVRLTMESNAQPTAAAAEHHSSPAMETSAAAGGAHLIYVSSDDEEDETRVLLAESYSAEEIQIQQAILLSLDPSSDADAAHSSASSSRPSGAASTSDEPSSLPDRKGKRKLSSEEDGPIESTRKKRRKRGRFKCSVCMEKVQVSEQFTVSFCAHAFCNSCIGRYVAAKISENVAVIGCPDPGCEEGFVEMGTCRDIIPPELFDRWSVSLCELALGEKKYYCPFKDCSALLINDNDGAEKKIRETECPHCHRMFCARCRVPWHDGIKCKEFRKLGDDEKGEEDLMFKTLAGKKKWQRCPNCKMFVSRIDGCLQIKCSSESQLKMHYFTDNGTKNFGAF</sequence>
<dbReference type="Pfam" id="PF01485">
    <property type="entry name" value="IBR"/>
    <property type="match status" value="3"/>
</dbReference>
<comment type="catalytic activity">
    <reaction evidence="1">
        <text>[E2 ubiquitin-conjugating enzyme]-S-ubiquitinyl-L-cysteine + [acceptor protein]-L-lysine = [E2 ubiquitin-conjugating enzyme]-L-cysteine + [acceptor protein]-N(6)-ubiquitinyl-L-lysine.</text>
        <dbReference type="EC" id="2.3.2.31"/>
    </reaction>
</comment>
<feature type="domain" description="RING-type" evidence="14">
    <location>
        <begin position="502"/>
        <end position="547"/>
    </location>
</feature>
<reference evidence="16" key="2">
    <citation type="submission" date="2018-04" db="EMBL/GenBank/DDBJ databases">
        <title>OnivRS2 (Oryza nivara Reference Sequence Version 2).</title>
        <authorList>
            <person name="Zhang J."/>
            <person name="Kudrna D."/>
            <person name="Lee S."/>
            <person name="Talag J."/>
            <person name="Rajasekar S."/>
            <person name="Welchert J."/>
            <person name="Hsing Y.-I."/>
            <person name="Wing R.A."/>
        </authorList>
    </citation>
    <scope>NUCLEOTIDE SEQUENCE [LARGE SCALE GENOMIC DNA]</scope>
    <source>
        <strain evidence="16">SL10</strain>
    </source>
</reference>
<evidence type="ECO:0000256" key="12">
    <source>
        <dbReference type="PROSITE-ProRule" id="PRU00175"/>
    </source>
</evidence>
<keyword evidence="7" id="KW-0479">Metal-binding</keyword>
<keyword evidence="9 12" id="KW-0863">Zinc-finger</keyword>
<dbReference type="Gramene" id="ONIVA09G10140.1">
    <property type="protein sequence ID" value="ONIVA09G10140.1"/>
    <property type="gene ID" value="ONIVA09G10140"/>
</dbReference>
<comment type="cofactor">
    <cofactor evidence="2">
        <name>Zn(2+)</name>
        <dbReference type="ChEBI" id="CHEBI:29105"/>
    </cofactor>
</comment>
<dbReference type="PROSITE" id="PS00518">
    <property type="entry name" value="ZF_RING_1"/>
    <property type="match status" value="2"/>
</dbReference>
<evidence type="ECO:0000259" key="15">
    <source>
        <dbReference type="PROSITE" id="PS51873"/>
    </source>
</evidence>
<protein>
    <recommendedName>
        <fullName evidence="5">RBR-type E3 ubiquitin transferase</fullName>
        <ecNumber evidence="5">2.3.2.31</ecNumber>
    </recommendedName>
</protein>
<comment type="similarity">
    <text evidence="4">Belongs to the RBR family. Ariadne subfamily.</text>
</comment>
<dbReference type="Gene3D" id="1.20.120.1750">
    <property type="match status" value="2"/>
</dbReference>
<dbReference type="Pfam" id="PF13445">
    <property type="entry name" value="zf-RING_UBOX"/>
    <property type="match status" value="1"/>
</dbReference>
<feature type="domain" description="RING-type" evidence="15">
    <location>
        <begin position="114"/>
        <end position="338"/>
    </location>
</feature>